<accession>A0ABT0G963</accession>
<reference evidence="2 3" key="1">
    <citation type="submission" date="2022-04" db="EMBL/GenBank/DDBJ databases">
        <title>Genome draft of Actinomadura sp. ATCC 31491.</title>
        <authorList>
            <person name="Shi X."/>
            <person name="Du Y."/>
        </authorList>
    </citation>
    <scope>NUCLEOTIDE SEQUENCE [LARGE SCALE GENOMIC DNA]</scope>
    <source>
        <strain evidence="2 3">ATCC 31491</strain>
    </source>
</reference>
<feature type="signal peptide" evidence="1">
    <location>
        <begin position="1"/>
        <end position="35"/>
    </location>
</feature>
<feature type="chain" id="PRO_5047410501" evidence="1">
    <location>
        <begin position="36"/>
        <end position="398"/>
    </location>
</feature>
<protein>
    <submittedName>
        <fullName evidence="2">Lipase family protein</fullName>
    </submittedName>
</protein>
<sequence length="398" mass="40867">MTPTISGAARRLLRGLAALLLATAGAAGATSPAGAAARAAEPVPGTLVSSQPLPLDLWLPGTGAAYRITYVSTPADPAAPAPVVVSGAVFVPQGTPPAGGWPVIGWAHATVGVADPCAPSVAGRPQRDVDFLGAWLRAGYAVAATDYEGLGTPSPHPYLRGASEAYGVVDAVRAARAADPKGSLSRTWLAVGHSQGGQAALFTGALQASYAPELDYRGSVALAPPSQWRTLIAAAEPFDFDPAKPASPFVFLLLEMMRAAHPGAIDPAALLTPAGARLFPEVQKSLCVGDLIQRLSGHVNGDFFAIDAAERETFTDLLIKDAEIPITRQARPLYIAQGTADTLVFPPAAQTTAGLLAQAGSAVTFRFYGGADHLGIEAAALPDLLSWAADRLHDRPAG</sequence>
<dbReference type="SUPFAM" id="SSF53474">
    <property type="entry name" value="alpha/beta-Hydrolases"/>
    <property type="match status" value="1"/>
</dbReference>
<dbReference type="PANTHER" id="PTHR34853:SF1">
    <property type="entry name" value="LIPASE 5"/>
    <property type="match status" value="1"/>
</dbReference>
<name>A0ABT0G963_9ACTN</name>
<evidence type="ECO:0000256" key="1">
    <source>
        <dbReference type="SAM" id="SignalP"/>
    </source>
</evidence>
<dbReference type="InterPro" id="IPR005152">
    <property type="entry name" value="Lipase_secreted"/>
</dbReference>
<dbReference type="Gene3D" id="3.40.50.1820">
    <property type="entry name" value="alpha/beta hydrolase"/>
    <property type="match status" value="2"/>
</dbReference>
<proteinExistence type="predicted"/>
<evidence type="ECO:0000313" key="3">
    <source>
        <dbReference type="Proteomes" id="UP001317259"/>
    </source>
</evidence>
<dbReference type="EMBL" id="JAKRKC020000002">
    <property type="protein sequence ID" value="MCK2220923.1"/>
    <property type="molecule type" value="Genomic_DNA"/>
</dbReference>
<dbReference type="PIRSF" id="PIRSF029171">
    <property type="entry name" value="Esterase_LipA"/>
    <property type="match status" value="1"/>
</dbReference>
<keyword evidence="1" id="KW-0732">Signal</keyword>
<keyword evidence="3" id="KW-1185">Reference proteome</keyword>
<gene>
    <name evidence="2" type="ORF">MF672_045020</name>
</gene>
<dbReference type="PANTHER" id="PTHR34853">
    <property type="match status" value="1"/>
</dbReference>
<dbReference type="InterPro" id="IPR029058">
    <property type="entry name" value="AB_hydrolase_fold"/>
</dbReference>
<dbReference type="Proteomes" id="UP001317259">
    <property type="component" value="Unassembled WGS sequence"/>
</dbReference>
<dbReference type="Pfam" id="PF03583">
    <property type="entry name" value="LIP"/>
    <property type="match status" value="1"/>
</dbReference>
<evidence type="ECO:0000313" key="2">
    <source>
        <dbReference type="EMBL" id="MCK2220923.1"/>
    </source>
</evidence>
<organism evidence="2 3">
    <name type="scientific">Actinomadura luzonensis</name>
    <dbReference type="NCBI Taxonomy" id="2805427"/>
    <lineage>
        <taxon>Bacteria</taxon>
        <taxon>Bacillati</taxon>
        <taxon>Actinomycetota</taxon>
        <taxon>Actinomycetes</taxon>
        <taxon>Streptosporangiales</taxon>
        <taxon>Thermomonosporaceae</taxon>
        <taxon>Actinomadura</taxon>
    </lineage>
</organism>
<dbReference type="InterPro" id="IPR006311">
    <property type="entry name" value="TAT_signal"/>
</dbReference>
<dbReference type="RefSeq" id="WP_247815757.1">
    <property type="nucleotide sequence ID" value="NZ_JAKRKC020000002.1"/>
</dbReference>
<comment type="caution">
    <text evidence="2">The sequence shown here is derived from an EMBL/GenBank/DDBJ whole genome shotgun (WGS) entry which is preliminary data.</text>
</comment>
<dbReference type="PROSITE" id="PS51318">
    <property type="entry name" value="TAT"/>
    <property type="match status" value="1"/>
</dbReference>